<feature type="transmembrane region" description="Helical" evidence="9">
    <location>
        <begin position="190"/>
        <end position="212"/>
    </location>
</feature>
<organism evidence="11 12">
    <name type="scientific">Silurus meridionalis</name>
    <name type="common">Southern catfish</name>
    <name type="synonym">Silurus soldatovi meridionalis</name>
    <dbReference type="NCBI Taxonomy" id="175797"/>
    <lineage>
        <taxon>Eukaryota</taxon>
        <taxon>Metazoa</taxon>
        <taxon>Chordata</taxon>
        <taxon>Craniata</taxon>
        <taxon>Vertebrata</taxon>
        <taxon>Euteleostomi</taxon>
        <taxon>Actinopterygii</taxon>
        <taxon>Neopterygii</taxon>
        <taxon>Teleostei</taxon>
        <taxon>Ostariophysi</taxon>
        <taxon>Siluriformes</taxon>
        <taxon>Siluridae</taxon>
        <taxon>Silurus</taxon>
    </lineage>
</organism>
<protein>
    <recommendedName>
        <fullName evidence="10">Fibronectin type-III domain-containing protein</fullName>
    </recommendedName>
</protein>
<dbReference type="EMBL" id="JABFDY010000005">
    <property type="protein sequence ID" value="KAF7707342.1"/>
    <property type="molecule type" value="Genomic_DNA"/>
</dbReference>
<dbReference type="PROSITE" id="PS50853">
    <property type="entry name" value="FN3"/>
    <property type="match status" value="1"/>
</dbReference>
<dbReference type="PANTHER" id="PTHR23037">
    <property type="entry name" value="CYTOKINE RECEPTOR"/>
    <property type="match status" value="1"/>
</dbReference>
<dbReference type="PROSITE" id="PS01355">
    <property type="entry name" value="HEMATOPO_REC_S_F1"/>
    <property type="match status" value="1"/>
</dbReference>
<keyword evidence="7" id="KW-0675">Receptor</keyword>
<dbReference type="GO" id="GO:0004896">
    <property type="term" value="F:cytokine receptor activity"/>
    <property type="evidence" value="ECO:0007669"/>
    <property type="project" value="InterPro"/>
</dbReference>
<evidence type="ECO:0000256" key="9">
    <source>
        <dbReference type="SAM" id="Phobius"/>
    </source>
</evidence>
<name>A0A8T0BJB8_SILME</name>
<reference evidence="11" key="1">
    <citation type="submission" date="2020-08" db="EMBL/GenBank/DDBJ databases">
        <title>Chromosome-level assembly of Southern catfish (Silurus meridionalis) provides insights into visual adaptation to the nocturnal and benthic lifestyles.</title>
        <authorList>
            <person name="Zhang Y."/>
            <person name="Wang D."/>
            <person name="Peng Z."/>
        </authorList>
    </citation>
    <scope>NUCLEOTIDE SEQUENCE</scope>
    <source>
        <strain evidence="11">SWU-2019-XX</strain>
        <tissue evidence="11">Muscle</tissue>
    </source>
</reference>
<evidence type="ECO:0000256" key="8">
    <source>
        <dbReference type="ARBA" id="ARBA00023180"/>
    </source>
</evidence>
<evidence type="ECO:0000256" key="6">
    <source>
        <dbReference type="ARBA" id="ARBA00023157"/>
    </source>
</evidence>
<keyword evidence="4 9" id="KW-1133">Transmembrane helix</keyword>
<proteinExistence type="predicted"/>
<dbReference type="PANTHER" id="PTHR23037:SF35">
    <property type="entry name" value="FIBRONECTIN TYPE-III DOMAIN-CONTAINING PROTEIN"/>
    <property type="match status" value="1"/>
</dbReference>
<evidence type="ECO:0000313" key="12">
    <source>
        <dbReference type="Proteomes" id="UP000606274"/>
    </source>
</evidence>
<dbReference type="GO" id="GO:0009897">
    <property type="term" value="C:external side of plasma membrane"/>
    <property type="evidence" value="ECO:0007669"/>
    <property type="project" value="TreeGrafter"/>
</dbReference>
<evidence type="ECO:0000313" key="11">
    <source>
        <dbReference type="EMBL" id="KAF7707342.1"/>
    </source>
</evidence>
<evidence type="ECO:0000256" key="2">
    <source>
        <dbReference type="ARBA" id="ARBA00022692"/>
    </source>
</evidence>
<dbReference type="OrthoDB" id="8942047at2759"/>
<dbReference type="Gene3D" id="2.60.40.10">
    <property type="entry name" value="Immunoglobulins"/>
    <property type="match status" value="2"/>
</dbReference>
<dbReference type="InterPro" id="IPR036116">
    <property type="entry name" value="FN3_sf"/>
</dbReference>
<feature type="domain" description="Fibronectin type-III" evidence="10">
    <location>
        <begin position="84"/>
        <end position="181"/>
    </location>
</feature>
<dbReference type="Proteomes" id="UP000606274">
    <property type="component" value="Unassembled WGS sequence"/>
</dbReference>
<dbReference type="SUPFAM" id="SSF49265">
    <property type="entry name" value="Fibronectin type III"/>
    <property type="match status" value="2"/>
</dbReference>
<evidence type="ECO:0000256" key="5">
    <source>
        <dbReference type="ARBA" id="ARBA00023136"/>
    </source>
</evidence>
<dbReference type="InterPro" id="IPR013783">
    <property type="entry name" value="Ig-like_fold"/>
</dbReference>
<evidence type="ECO:0000256" key="7">
    <source>
        <dbReference type="ARBA" id="ARBA00023170"/>
    </source>
</evidence>
<dbReference type="InterPro" id="IPR003961">
    <property type="entry name" value="FN3_dom"/>
</dbReference>
<accession>A0A8T0BJB8</accession>
<dbReference type="AlphaFoldDB" id="A0A8T0BJB8"/>
<gene>
    <name evidence="11" type="ORF">HF521_018560</name>
</gene>
<evidence type="ECO:0000256" key="1">
    <source>
        <dbReference type="ARBA" id="ARBA00004479"/>
    </source>
</evidence>
<evidence type="ECO:0000256" key="4">
    <source>
        <dbReference type="ARBA" id="ARBA00022989"/>
    </source>
</evidence>
<evidence type="ECO:0000256" key="3">
    <source>
        <dbReference type="ARBA" id="ARBA00022729"/>
    </source>
</evidence>
<keyword evidence="3" id="KW-0732">Signal</keyword>
<keyword evidence="12" id="KW-1185">Reference proteome</keyword>
<comment type="subcellular location">
    <subcellularLocation>
        <location evidence="1">Membrane</location>
        <topology evidence="1">Single-pass type I membrane protein</topology>
    </subcellularLocation>
</comment>
<keyword evidence="5 9" id="KW-0472">Membrane</keyword>
<keyword evidence="6" id="KW-1015">Disulfide bond</keyword>
<sequence>MSSVTGLNHRCSRQTTPLAVYFGVIRVQECQEYLREQNHNVGCRIPLKDSLHRFHSFDAKLSDGGNQSICKKYPEMTKIVKLHPPSNISVNSSSREGEVCVCWIRSKIKPDCVNYTVGYQKDSGLWKFSTPKSSTSFCVSPVSSGVVYTFKVRSGISDMCGPSNFWSDWSDSVQWINNEGDVSVGQPQSFWHILGSVVAVITFIILVLLLIYSERIRVSVAPDPTKSLQDLFKKYNGNVESWVYISRELKDAFDPDYTESPCVVSEPSLTLETKTKDVPMEQPVS</sequence>
<evidence type="ECO:0000259" key="10">
    <source>
        <dbReference type="PROSITE" id="PS50853"/>
    </source>
</evidence>
<keyword evidence="8" id="KW-0325">Glycoprotein</keyword>
<comment type="caution">
    <text evidence="11">The sequence shown here is derived from an EMBL/GenBank/DDBJ whole genome shotgun (WGS) entry which is preliminary data.</text>
</comment>
<dbReference type="InterPro" id="IPR003531">
    <property type="entry name" value="Hempt_rcpt_S_F1_CS"/>
</dbReference>
<keyword evidence="2 9" id="KW-0812">Transmembrane</keyword>